<dbReference type="SUPFAM" id="SSF46689">
    <property type="entry name" value="Homeodomain-like"/>
    <property type="match status" value="1"/>
</dbReference>
<keyword evidence="2" id="KW-1185">Reference proteome</keyword>
<protein>
    <submittedName>
        <fullName evidence="1">Helix-turn-helix domain-containing protein</fullName>
    </submittedName>
</protein>
<proteinExistence type="predicted"/>
<evidence type="ECO:0000313" key="2">
    <source>
        <dbReference type="Proteomes" id="UP001054846"/>
    </source>
</evidence>
<dbReference type="RefSeq" id="WP_230842620.1">
    <property type="nucleotide sequence ID" value="NZ_CP063845.1"/>
</dbReference>
<reference evidence="1 2" key="1">
    <citation type="journal article" date="2021" name="Genome Biol. Evol.">
        <title>Complete Genome Sequencing of a Novel Gloeobacter Species from a Waterfall Cave in Mexico.</title>
        <authorList>
            <person name="Saw J.H."/>
            <person name="Cardona T."/>
            <person name="Montejano G."/>
        </authorList>
    </citation>
    <scope>NUCLEOTIDE SEQUENCE [LARGE SCALE GENOMIC DNA]</scope>
    <source>
        <strain evidence="1">MG652769</strain>
    </source>
</reference>
<gene>
    <name evidence="1" type="ORF">ISF26_03855</name>
</gene>
<dbReference type="Pfam" id="PF13565">
    <property type="entry name" value="HTH_32"/>
    <property type="match status" value="1"/>
</dbReference>
<organism evidence="1 2">
    <name type="scientific">Gloeobacter morelensis MG652769</name>
    <dbReference type="NCBI Taxonomy" id="2781736"/>
    <lineage>
        <taxon>Bacteria</taxon>
        <taxon>Bacillati</taxon>
        <taxon>Cyanobacteriota</taxon>
        <taxon>Cyanophyceae</taxon>
        <taxon>Gloeobacterales</taxon>
        <taxon>Gloeobacteraceae</taxon>
        <taxon>Gloeobacter</taxon>
        <taxon>Gloeobacter morelensis</taxon>
    </lineage>
</organism>
<dbReference type="EMBL" id="CP063845">
    <property type="protein sequence ID" value="UFP95395.1"/>
    <property type="molecule type" value="Genomic_DNA"/>
</dbReference>
<dbReference type="InterPro" id="IPR009057">
    <property type="entry name" value="Homeodomain-like_sf"/>
</dbReference>
<accession>A0ABY3PP46</accession>
<sequence>MPGLSGFEIVESVHELSRLLRECVSTRGKERLQVLYLCKAGLMDCERDLAAFVGRNPSTVYRWLQCYRRGGLRRLLSPKSGGGRTAGIRGRVLDKLVAHLEAAQGFNSYKQVQVWLRNECGLEVSYKVVHATLRYRLGLRPSPGPPGTGNA</sequence>
<evidence type="ECO:0000313" key="1">
    <source>
        <dbReference type="EMBL" id="UFP95395.1"/>
    </source>
</evidence>
<name>A0ABY3PP46_9CYAN</name>
<dbReference type="Proteomes" id="UP001054846">
    <property type="component" value="Chromosome"/>
</dbReference>